<evidence type="ECO:0000313" key="3">
    <source>
        <dbReference type="Proteomes" id="UP000054630"/>
    </source>
</evidence>
<keyword evidence="1" id="KW-1133">Transmembrane helix</keyword>
<proteinExistence type="predicted"/>
<keyword evidence="1" id="KW-0472">Membrane</keyword>
<name>A0A0V0RG00_9BILA</name>
<gene>
    <name evidence="2" type="ORF">T07_14253</name>
</gene>
<reference evidence="2 3" key="1">
    <citation type="submission" date="2015-01" db="EMBL/GenBank/DDBJ databases">
        <title>Evolution of Trichinella species and genotypes.</title>
        <authorList>
            <person name="Korhonen P.K."/>
            <person name="Edoardo P."/>
            <person name="Giuseppe L.R."/>
            <person name="Gasser R.B."/>
        </authorList>
    </citation>
    <scope>NUCLEOTIDE SEQUENCE [LARGE SCALE GENOMIC DNA]</scope>
    <source>
        <strain evidence="2">ISS37</strain>
    </source>
</reference>
<protein>
    <submittedName>
        <fullName evidence="2">Uncharacterized protein</fullName>
    </submittedName>
</protein>
<evidence type="ECO:0000313" key="2">
    <source>
        <dbReference type="EMBL" id="KRX13433.1"/>
    </source>
</evidence>
<dbReference type="AlphaFoldDB" id="A0A0V0RG00"/>
<keyword evidence="3" id="KW-1185">Reference proteome</keyword>
<dbReference type="Proteomes" id="UP000054630">
    <property type="component" value="Unassembled WGS sequence"/>
</dbReference>
<evidence type="ECO:0000256" key="1">
    <source>
        <dbReference type="SAM" id="Phobius"/>
    </source>
</evidence>
<feature type="transmembrane region" description="Helical" evidence="1">
    <location>
        <begin position="24"/>
        <end position="46"/>
    </location>
</feature>
<organism evidence="2 3">
    <name type="scientific">Trichinella nelsoni</name>
    <dbReference type="NCBI Taxonomy" id="6336"/>
    <lineage>
        <taxon>Eukaryota</taxon>
        <taxon>Metazoa</taxon>
        <taxon>Ecdysozoa</taxon>
        <taxon>Nematoda</taxon>
        <taxon>Enoplea</taxon>
        <taxon>Dorylaimia</taxon>
        <taxon>Trichinellida</taxon>
        <taxon>Trichinellidae</taxon>
        <taxon>Trichinella</taxon>
    </lineage>
</organism>
<comment type="caution">
    <text evidence="2">The sequence shown here is derived from an EMBL/GenBank/DDBJ whole genome shotgun (WGS) entry which is preliminary data.</text>
</comment>
<accession>A0A0V0RG00</accession>
<keyword evidence="1" id="KW-0812">Transmembrane</keyword>
<dbReference type="EMBL" id="JYDL01000202">
    <property type="protein sequence ID" value="KRX13433.1"/>
    <property type="molecule type" value="Genomic_DNA"/>
</dbReference>
<sequence>MIHHAVLSECNRRLRLLSSSRSNYFAYFSTAAQISTFSLLLVVSVFNSASYKSRRIVVDPVGSSLFALLDDDVGCSFGEKLSLLLPYFDQLNQSQSVANFNICSSMIFIEE</sequence>